<protein>
    <submittedName>
        <fullName evidence="2">Uncharacterized protein</fullName>
    </submittedName>
</protein>
<evidence type="ECO:0000313" key="3">
    <source>
        <dbReference type="Proteomes" id="UP001149079"/>
    </source>
</evidence>
<dbReference type="OrthoDB" id="5421702at2759"/>
<dbReference type="EMBL" id="JAPQKL010000006">
    <property type="protein sequence ID" value="KAJ5124280.1"/>
    <property type="molecule type" value="Genomic_DNA"/>
</dbReference>
<reference evidence="2" key="2">
    <citation type="journal article" date="2023" name="IMA Fungus">
        <title>Comparative genomic study of the Penicillium genus elucidates a diverse pangenome and 15 lateral gene transfer events.</title>
        <authorList>
            <person name="Petersen C."/>
            <person name="Sorensen T."/>
            <person name="Nielsen M.R."/>
            <person name="Sondergaard T.E."/>
            <person name="Sorensen J.L."/>
            <person name="Fitzpatrick D.A."/>
            <person name="Frisvad J.C."/>
            <person name="Nielsen K.L."/>
        </authorList>
    </citation>
    <scope>NUCLEOTIDE SEQUENCE</scope>
    <source>
        <strain evidence="2">IBT 22155</strain>
    </source>
</reference>
<dbReference type="GeneID" id="81408019"/>
<feature type="region of interest" description="Disordered" evidence="1">
    <location>
        <begin position="263"/>
        <end position="289"/>
    </location>
</feature>
<sequence>MSAPSSTEQIPLEIFSSELLKPQHFDWAEESDELDQQVDDVHPSDILRSQSSLWADESEELDDRTNTTDGKDKGGMAAIADCEAEFKRRARMYEYDEDIHHFNWLGNPVYHSVTTPPAHSLAIIRAPPKAPTGSHMYRVTAIMNRAMQLVDPVLVDKDQDAGLVLELHGSELIRESEGHVFKFYSPHGSWVHDSPEGTRGIVPDYGTAARNCQFEIGNGLYEDGPLHSSREWLQWRAEMVAAAEAPGGPPAKLSLPRPPSLLRNTETVHYPQPEPEPTPPPPLSPTQAPNPMVKGLAILAAKAWSWVRGRHHSLVPASRRVGSNLIAIVGNAIWAAIQPRMDLFLAWLFLF</sequence>
<reference evidence="2" key="1">
    <citation type="submission" date="2022-11" db="EMBL/GenBank/DDBJ databases">
        <authorList>
            <person name="Petersen C."/>
        </authorList>
    </citation>
    <scope>NUCLEOTIDE SEQUENCE</scope>
    <source>
        <strain evidence="2">IBT 22155</strain>
    </source>
</reference>
<comment type="caution">
    <text evidence="2">The sequence shown here is derived from an EMBL/GenBank/DDBJ whole genome shotgun (WGS) entry which is preliminary data.</text>
</comment>
<proteinExistence type="predicted"/>
<dbReference type="Proteomes" id="UP001149079">
    <property type="component" value="Unassembled WGS sequence"/>
</dbReference>
<gene>
    <name evidence="2" type="ORF">N7515_008105</name>
</gene>
<feature type="compositionally biased region" description="Basic and acidic residues" evidence="1">
    <location>
        <begin position="63"/>
        <end position="74"/>
    </location>
</feature>
<evidence type="ECO:0000313" key="2">
    <source>
        <dbReference type="EMBL" id="KAJ5124280.1"/>
    </source>
</evidence>
<organism evidence="2 3">
    <name type="scientific">Penicillium bovifimosum</name>
    <dbReference type="NCBI Taxonomy" id="126998"/>
    <lineage>
        <taxon>Eukaryota</taxon>
        <taxon>Fungi</taxon>
        <taxon>Dikarya</taxon>
        <taxon>Ascomycota</taxon>
        <taxon>Pezizomycotina</taxon>
        <taxon>Eurotiomycetes</taxon>
        <taxon>Eurotiomycetidae</taxon>
        <taxon>Eurotiales</taxon>
        <taxon>Aspergillaceae</taxon>
        <taxon>Penicillium</taxon>
    </lineage>
</organism>
<keyword evidence="3" id="KW-1185">Reference proteome</keyword>
<accession>A0A9W9GMB0</accession>
<dbReference type="AlphaFoldDB" id="A0A9W9GMB0"/>
<name>A0A9W9GMB0_9EURO</name>
<evidence type="ECO:0000256" key="1">
    <source>
        <dbReference type="SAM" id="MobiDB-lite"/>
    </source>
</evidence>
<dbReference type="RefSeq" id="XP_056518679.1">
    <property type="nucleotide sequence ID" value="XM_056668849.1"/>
</dbReference>
<feature type="compositionally biased region" description="Pro residues" evidence="1">
    <location>
        <begin position="272"/>
        <end position="284"/>
    </location>
</feature>
<feature type="region of interest" description="Disordered" evidence="1">
    <location>
        <begin position="30"/>
        <end position="74"/>
    </location>
</feature>